<dbReference type="AlphaFoldDB" id="A0A936Z4U3"/>
<proteinExistence type="predicted"/>
<comment type="caution">
    <text evidence="3">The sequence shown here is derived from an EMBL/GenBank/DDBJ whole genome shotgun (WGS) entry which is preliminary data.</text>
</comment>
<dbReference type="EMBL" id="JAEQNE010000007">
    <property type="protein sequence ID" value="MBL0394101.1"/>
    <property type="molecule type" value="Genomic_DNA"/>
</dbReference>
<reference evidence="3 4" key="1">
    <citation type="journal article" date="2017" name="Int. J. Syst. Evol. Microbiol.">
        <title>Ramlibacter monticola sp. nov., isolated from forest soil.</title>
        <authorList>
            <person name="Chaudhary D.K."/>
            <person name="Kim J."/>
        </authorList>
    </citation>
    <scope>NUCLEOTIDE SEQUENCE [LARGE SCALE GENOMIC DNA]</scope>
    <source>
        <strain evidence="3 4">KACC 19175</strain>
    </source>
</reference>
<organism evidence="3 4">
    <name type="scientific">Ramlibacter monticola</name>
    <dbReference type="NCBI Taxonomy" id="1926872"/>
    <lineage>
        <taxon>Bacteria</taxon>
        <taxon>Pseudomonadati</taxon>
        <taxon>Pseudomonadota</taxon>
        <taxon>Betaproteobacteria</taxon>
        <taxon>Burkholderiales</taxon>
        <taxon>Comamonadaceae</taxon>
        <taxon>Ramlibacter</taxon>
    </lineage>
</organism>
<protein>
    <submittedName>
        <fullName evidence="3">Uncharacterized protein</fullName>
    </submittedName>
</protein>
<sequence length="143" mass="15531">MKRLIVMALAAGGLAVGSLASAQDLGAVITNILGFGSPGYTTSNPAVVAGTGVYVDPDGRQVYTVPNGTARQVYVDPDGRQVYVQPNTNYGITGYDAWGRPIYGNNVYGNNAYRNYAQANRRDRDGDGVINRYDRYPDDPRYR</sequence>
<evidence type="ECO:0000256" key="1">
    <source>
        <dbReference type="SAM" id="MobiDB-lite"/>
    </source>
</evidence>
<feature type="region of interest" description="Disordered" evidence="1">
    <location>
        <begin position="123"/>
        <end position="143"/>
    </location>
</feature>
<dbReference type="InterPro" id="IPR011045">
    <property type="entry name" value="N2O_reductase_N"/>
</dbReference>
<evidence type="ECO:0000256" key="2">
    <source>
        <dbReference type="SAM" id="SignalP"/>
    </source>
</evidence>
<evidence type="ECO:0000313" key="3">
    <source>
        <dbReference type="EMBL" id="MBL0394101.1"/>
    </source>
</evidence>
<keyword evidence="2" id="KW-0732">Signal</keyword>
<dbReference type="Proteomes" id="UP000599109">
    <property type="component" value="Unassembled WGS sequence"/>
</dbReference>
<dbReference type="SUPFAM" id="SSF50974">
    <property type="entry name" value="Nitrous oxide reductase, N-terminal domain"/>
    <property type="match status" value="1"/>
</dbReference>
<gene>
    <name evidence="3" type="ORF">JJ685_23380</name>
</gene>
<feature type="chain" id="PRO_5037667993" evidence="2">
    <location>
        <begin position="23"/>
        <end position="143"/>
    </location>
</feature>
<accession>A0A936Z4U3</accession>
<name>A0A936Z4U3_9BURK</name>
<keyword evidence="4" id="KW-1185">Reference proteome</keyword>
<feature type="signal peptide" evidence="2">
    <location>
        <begin position="1"/>
        <end position="22"/>
    </location>
</feature>
<evidence type="ECO:0000313" key="4">
    <source>
        <dbReference type="Proteomes" id="UP000599109"/>
    </source>
</evidence>
<dbReference type="RefSeq" id="WP_201676769.1">
    <property type="nucleotide sequence ID" value="NZ_JAEQNE010000007.1"/>
</dbReference>